<keyword evidence="13" id="KW-1185">Reference proteome</keyword>
<evidence type="ECO:0000313" key="9">
    <source>
        <dbReference type="EMBL" id="CAF3913403.1"/>
    </source>
</evidence>
<dbReference type="Proteomes" id="UP000663887">
    <property type="component" value="Unassembled WGS sequence"/>
</dbReference>
<dbReference type="EMBL" id="CAJNRE010011225">
    <property type="protein sequence ID" value="CAF2099646.1"/>
    <property type="molecule type" value="Genomic_DNA"/>
</dbReference>
<dbReference type="Proteomes" id="UP000663866">
    <property type="component" value="Unassembled WGS sequence"/>
</dbReference>
<evidence type="ECO:0000256" key="2">
    <source>
        <dbReference type="SAM" id="Phobius"/>
    </source>
</evidence>
<proteinExistence type="predicted"/>
<evidence type="ECO:0000313" key="5">
    <source>
        <dbReference type="EMBL" id="CAF2028218.1"/>
    </source>
</evidence>
<dbReference type="EMBL" id="CAJOBG010039580">
    <property type="protein sequence ID" value="CAF4387813.1"/>
    <property type="molecule type" value="Genomic_DNA"/>
</dbReference>
<evidence type="ECO:0000313" key="4">
    <source>
        <dbReference type="EMBL" id="CAF1479052.1"/>
    </source>
</evidence>
<reference evidence="6" key="1">
    <citation type="submission" date="2021-02" db="EMBL/GenBank/DDBJ databases">
        <authorList>
            <person name="Nowell W R."/>
        </authorList>
    </citation>
    <scope>NUCLEOTIDE SEQUENCE</scope>
</reference>
<name>A0A816SM34_9BILA</name>
<dbReference type="EMBL" id="CAJOBH010002109">
    <property type="protein sequence ID" value="CAF3890441.1"/>
    <property type="molecule type" value="Genomic_DNA"/>
</dbReference>
<comment type="caution">
    <text evidence="6">The sequence shown here is derived from an EMBL/GenBank/DDBJ whole genome shotgun (WGS) entry which is preliminary data.</text>
</comment>
<keyword evidence="2" id="KW-1133">Transmembrane helix</keyword>
<dbReference type="Proteomes" id="UP000663855">
    <property type="component" value="Unassembled WGS sequence"/>
</dbReference>
<dbReference type="Proteomes" id="UP000663856">
    <property type="component" value="Unassembled WGS sequence"/>
</dbReference>
<dbReference type="Proteomes" id="UP000663824">
    <property type="component" value="Unassembled WGS sequence"/>
</dbReference>
<dbReference type="EMBL" id="CAJNOV010012024">
    <property type="protein sequence ID" value="CAF1472937.1"/>
    <property type="molecule type" value="Genomic_DNA"/>
</dbReference>
<dbReference type="EMBL" id="CAJOBJ010267147">
    <property type="protein sequence ID" value="CAF5124678.1"/>
    <property type="molecule type" value="Genomic_DNA"/>
</dbReference>
<dbReference type="Proteomes" id="UP000663842">
    <property type="component" value="Unassembled WGS sequence"/>
</dbReference>
<evidence type="ECO:0000313" key="12">
    <source>
        <dbReference type="Proteomes" id="UP000663856"/>
    </source>
</evidence>
<dbReference type="AlphaFoldDB" id="A0A816SM34"/>
<dbReference type="Proteomes" id="UP000681720">
    <property type="component" value="Unassembled WGS sequence"/>
</dbReference>
<dbReference type="EMBL" id="CAJNRF010007275">
    <property type="protein sequence ID" value="CAF2090010.1"/>
    <property type="molecule type" value="Genomic_DNA"/>
</dbReference>
<evidence type="ECO:0000256" key="1">
    <source>
        <dbReference type="SAM" id="MobiDB-lite"/>
    </source>
</evidence>
<evidence type="ECO:0000313" key="3">
    <source>
        <dbReference type="EMBL" id="CAF1472937.1"/>
    </source>
</evidence>
<protein>
    <submittedName>
        <fullName evidence="6">Uncharacterized protein</fullName>
    </submittedName>
</protein>
<dbReference type="Proteomes" id="UP000681967">
    <property type="component" value="Unassembled WGS sequence"/>
</dbReference>
<evidence type="ECO:0000313" key="10">
    <source>
        <dbReference type="EMBL" id="CAF4387813.1"/>
    </source>
</evidence>
<sequence length="153" mass="16012">MFHTGRVTVSPLNSSSSQLFYRERSDTQRRRRFGAYGCVQDCCCYLQIFGVLAIILTLGAAVAIPFLLRPGSSSSVTTLASTTSTVSTTTATTISTTSSSSTTSTASTTTSTSTTSTTSTTTTTSVTSTTSTSSEFFLDTISAQNTIVSIKQA</sequence>
<evidence type="ECO:0000313" key="8">
    <source>
        <dbReference type="EMBL" id="CAF3890441.1"/>
    </source>
</evidence>
<evidence type="ECO:0000313" key="7">
    <source>
        <dbReference type="EMBL" id="CAF2099646.1"/>
    </source>
</evidence>
<dbReference type="EMBL" id="CAJOBF010001103">
    <property type="protein sequence ID" value="CAF3913403.1"/>
    <property type="molecule type" value="Genomic_DNA"/>
</dbReference>
<evidence type="ECO:0000313" key="11">
    <source>
        <dbReference type="EMBL" id="CAF5124678.1"/>
    </source>
</evidence>
<evidence type="ECO:0000313" key="6">
    <source>
        <dbReference type="EMBL" id="CAF2090010.1"/>
    </source>
</evidence>
<gene>
    <name evidence="8" type="ORF">BYL167_LOCUS7928</name>
    <name evidence="3" type="ORF">CJN711_LOCUS25752</name>
    <name evidence="11" type="ORF">GIL414_LOCUS63732</name>
    <name evidence="4" type="ORF">KQP761_LOCUS13471</name>
    <name evidence="7" type="ORF">MBJ925_LOCUS22032</name>
    <name evidence="10" type="ORF">OVN521_LOCUS34104</name>
    <name evidence="9" type="ORF">UXM345_LOCUS11206</name>
    <name evidence="6" type="ORF">WKI299_LOCUS17959</name>
    <name evidence="5" type="ORF">XDN619_LOCUS4768</name>
</gene>
<dbReference type="EMBL" id="CAJNOW010006226">
    <property type="protein sequence ID" value="CAF1479052.1"/>
    <property type="molecule type" value="Genomic_DNA"/>
</dbReference>
<feature type="region of interest" description="Disordered" evidence="1">
    <location>
        <begin position="95"/>
        <end position="127"/>
    </location>
</feature>
<dbReference type="EMBL" id="CAJNRG010001152">
    <property type="protein sequence ID" value="CAF2028218.1"/>
    <property type="molecule type" value="Genomic_DNA"/>
</dbReference>
<evidence type="ECO:0000313" key="13">
    <source>
        <dbReference type="Proteomes" id="UP000663866"/>
    </source>
</evidence>
<keyword evidence="2" id="KW-0472">Membrane</keyword>
<accession>A0A816SM34</accession>
<keyword evidence="2" id="KW-0812">Transmembrane</keyword>
<organism evidence="6 12">
    <name type="scientific">Rotaria magnacalcarata</name>
    <dbReference type="NCBI Taxonomy" id="392030"/>
    <lineage>
        <taxon>Eukaryota</taxon>
        <taxon>Metazoa</taxon>
        <taxon>Spiralia</taxon>
        <taxon>Gnathifera</taxon>
        <taxon>Rotifera</taxon>
        <taxon>Eurotatoria</taxon>
        <taxon>Bdelloidea</taxon>
        <taxon>Philodinida</taxon>
        <taxon>Philodinidae</taxon>
        <taxon>Rotaria</taxon>
    </lineage>
</organism>
<feature type="transmembrane region" description="Helical" evidence="2">
    <location>
        <begin position="45"/>
        <end position="68"/>
    </location>
</feature>
<dbReference type="Proteomes" id="UP000663834">
    <property type="component" value="Unassembled WGS sequence"/>
</dbReference>